<dbReference type="Gene3D" id="1.20.1600.10">
    <property type="entry name" value="Outer membrane efflux proteins (OEP)"/>
    <property type="match status" value="1"/>
</dbReference>
<gene>
    <name evidence="9" type="ORF">CR164_12830</name>
</gene>
<keyword evidence="10" id="KW-1185">Reference proteome</keyword>
<keyword evidence="5" id="KW-0812">Transmembrane</keyword>
<keyword evidence="7" id="KW-0998">Cell outer membrane</keyword>
<feature type="chain" id="PRO_5016444727" evidence="8">
    <location>
        <begin position="32"/>
        <end position="488"/>
    </location>
</feature>
<evidence type="ECO:0000313" key="9">
    <source>
        <dbReference type="EMBL" id="PWW80944.1"/>
    </source>
</evidence>
<sequence length="488" mass="55349">MKNKKNMKEVLKSAFVGTLLAGMVAPHVVCAQDATAEKSSGKITVQPVSGAVEKAINTNPEVQASWHAFMDVYEEQGVARGGYFPTLDATADIGRERRWRDGSRTEDFWRKGIRLEVRQMLFDGFYTNSQVCRLKRSSQARYFEFLQSLESAGLEGLRAYADVMRYRDLVDMAHQNYDYHQEIYEQISKRVKSGVGAKVNLEQIKGRLALASSNLMTEQSNLHDVSARYQRIVGELPPDHVEDFSVDITGLPSTVGEALPLAYQQNPSFLATLADIEASEQAVRVQQSKFYPRFDIRAYHDWSWDEDGIDAYEREAAVELLMTYNIFNGGSDLAAVKQYKMKKLRSMDIREKVRREVRQTLEIAYNDKSVLAYQVEYLDQHRKNVAKVRVAYRDQFNIGKRTLLDLLDTENEYFQAQRAYSNAFYDLKIADARALAGMGRLLQSIGVVREDLPTQEDLELCAVPVAAADHLSSDAEVTQPVSVTPMEK</sequence>
<accession>A0A317T2S4</accession>
<keyword evidence="4" id="KW-1134">Transmembrane beta strand</keyword>
<evidence type="ECO:0000313" key="10">
    <source>
        <dbReference type="Proteomes" id="UP000246278"/>
    </source>
</evidence>
<comment type="subcellular location">
    <subcellularLocation>
        <location evidence="1">Cell outer membrane</location>
    </subcellularLocation>
</comment>
<dbReference type="GO" id="GO:0009279">
    <property type="term" value="C:cell outer membrane"/>
    <property type="evidence" value="ECO:0007669"/>
    <property type="project" value="UniProtKB-SubCell"/>
</dbReference>
<evidence type="ECO:0000256" key="7">
    <source>
        <dbReference type="ARBA" id="ARBA00023237"/>
    </source>
</evidence>
<feature type="signal peptide" evidence="8">
    <location>
        <begin position="1"/>
        <end position="31"/>
    </location>
</feature>
<dbReference type="InterPro" id="IPR010130">
    <property type="entry name" value="T1SS_OMP_TolC"/>
</dbReference>
<dbReference type="GO" id="GO:0015562">
    <property type="term" value="F:efflux transmembrane transporter activity"/>
    <property type="evidence" value="ECO:0007669"/>
    <property type="project" value="InterPro"/>
</dbReference>
<keyword evidence="3" id="KW-0813">Transport</keyword>
<evidence type="ECO:0000256" key="5">
    <source>
        <dbReference type="ARBA" id="ARBA00022692"/>
    </source>
</evidence>
<evidence type="ECO:0000256" key="8">
    <source>
        <dbReference type="SAM" id="SignalP"/>
    </source>
</evidence>
<dbReference type="InterPro" id="IPR051906">
    <property type="entry name" value="TolC-like"/>
</dbReference>
<evidence type="ECO:0000256" key="6">
    <source>
        <dbReference type="ARBA" id="ARBA00023136"/>
    </source>
</evidence>
<evidence type="ECO:0000256" key="4">
    <source>
        <dbReference type="ARBA" id="ARBA00022452"/>
    </source>
</evidence>
<name>A0A317T2S4_9CHLB</name>
<keyword evidence="8" id="KW-0732">Signal</keyword>
<protein>
    <submittedName>
        <fullName evidence="9">Channel protein TolC</fullName>
    </submittedName>
</protein>
<proteinExistence type="inferred from homology"/>
<dbReference type="EMBL" id="PDNZ01000015">
    <property type="protein sequence ID" value="PWW80944.1"/>
    <property type="molecule type" value="Genomic_DNA"/>
</dbReference>
<dbReference type="Proteomes" id="UP000246278">
    <property type="component" value="Unassembled WGS sequence"/>
</dbReference>
<evidence type="ECO:0000256" key="1">
    <source>
        <dbReference type="ARBA" id="ARBA00004442"/>
    </source>
</evidence>
<organism evidence="9 10">
    <name type="scientific">Prosthecochloris marina</name>
    <dbReference type="NCBI Taxonomy" id="2017681"/>
    <lineage>
        <taxon>Bacteria</taxon>
        <taxon>Pseudomonadati</taxon>
        <taxon>Chlorobiota</taxon>
        <taxon>Chlorobiia</taxon>
        <taxon>Chlorobiales</taxon>
        <taxon>Chlorobiaceae</taxon>
        <taxon>Prosthecochloris</taxon>
    </lineage>
</organism>
<evidence type="ECO:0000256" key="3">
    <source>
        <dbReference type="ARBA" id="ARBA00022448"/>
    </source>
</evidence>
<dbReference type="Pfam" id="PF02321">
    <property type="entry name" value="OEP"/>
    <property type="match status" value="2"/>
</dbReference>
<dbReference type="PANTHER" id="PTHR30026">
    <property type="entry name" value="OUTER MEMBRANE PROTEIN TOLC"/>
    <property type="match status" value="1"/>
</dbReference>
<dbReference type="GO" id="GO:0015288">
    <property type="term" value="F:porin activity"/>
    <property type="evidence" value="ECO:0007669"/>
    <property type="project" value="TreeGrafter"/>
</dbReference>
<dbReference type="SUPFAM" id="SSF56954">
    <property type="entry name" value="Outer membrane efflux proteins (OEP)"/>
    <property type="match status" value="1"/>
</dbReference>
<dbReference type="InterPro" id="IPR003423">
    <property type="entry name" value="OMP_efflux"/>
</dbReference>
<evidence type="ECO:0000256" key="2">
    <source>
        <dbReference type="ARBA" id="ARBA00007613"/>
    </source>
</evidence>
<keyword evidence="6" id="KW-0472">Membrane</keyword>
<dbReference type="NCBIfam" id="TIGR01844">
    <property type="entry name" value="type_I_sec_TolC"/>
    <property type="match status" value="1"/>
</dbReference>
<comment type="caution">
    <text evidence="9">The sequence shown here is derived from an EMBL/GenBank/DDBJ whole genome shotgun (WGS) entry which is preliminary data.</text>
</comment>
<dbReference type="GO" id="GO:1990281">
    <property type="term" value="C:efflux pump complex"/>
    <property type="evidence" value="ECO:0007669"/>
    <property type="project" value="TreeGrafter"/>
</dbReference>
<dbReference type="AlphaFoldDB" id="A0A317T2S4"/>
<dbReference type="OrthoDB" id="367883at2"/>
<comment type="similarity">
    <text evidence="2">Belongs to the outer membrane factor (OMF) (TC 1.B.17) family.</text>
</comment>
<dbReference type="PANTHER" id="PTHR30026:SF22">
    <property type="entry name" value="OUTER MEMBRANE EFFLUX PROTEIN"/>
    <property type="match status" value="1"/>
</dbReference>
<reference evidence="10" key="1">
    <citation type="submission" date="2017-10" db="EMBL/GenBank/DDBJ databases">
        <authorList>
            <person name="Gaisin V.A."/>
            <person name="Rysina M.S."/>
            <person name="Grouzdev D.S."/>
        </authorList>
    </citation>
    <scope>NUCLEOTIDE SEQUENCE [LARGE SCALE GENOMIC DNA]</scope>
    <source>
        <strain evidence="10">V1</strain>
    </source>
</reference>